<dbReference type="SUPFAM" id="SSF47473">
    <property type="entry name" value="EF-hand"/>
    <property type="match status" value="1"/>
</dbReference>
<dbReference type="PROSITE" id="PS50222">
    <property type="entry name" value="EF_HAND_2"/>
    <property type="match status" value="3"/>
</dbReference>
<feature type="domain" description="EF-hand" evidence="3">
    <location>
        <begin position="110"/>
        <end position="144"/>
    </location>
</feature>
<dbReference type="GO" id="GO:0005509">
    <property type="term" value="F:calcium ion binding"/>
    <property type="evidence" value="ECO:0007669"/>
    <property type="project" value="InterPro"/>
</dbReference>
<protein>
    <submittedName>
        <fullName evidence="4">Calmodulin (Trinotate prediction)</fullName>
    </submittedName>
</protein>
<dbReference type="OrthoDB" id="26525at2759"/>
<dbReference type="InterPro" id="IPR018247">
    <property type="entry name" value="EF_Hand_1_Ca_BS"/>
</dbReference>
<feature type="domain" description="EF-hand" evidence="3">
    <location>
        <begin position="1"/>
        <end position="35"/>
    </location>
</feature>
<evidence type="ECO:0000256" key="1">
    <source>
        <dbReference type="ARBA" id="ARBA00022737"/>
    </source>
</evidence>
<dbReference type="SMART" id="SM00054">
    <property type="entry name" value="EFh"/>
    <property type="match status" value="3"/>
</dbReference>
<evidence type="ECO:0000313" key="4">
    <source>
        <dbReference type="EMBL" id="NDJ94673.1"/>
    </source>
</evidence>
<dbReference type="PANTHER" id="PTHR23048:SF0">
    <property type="entry name" value="CALMODULIN LIKE 3"/>
    <property type="match status" value="1"/>
</dbReference>
<dbReference type="PROSITE" id="PS00018">
    <property type="entry name" value="EF_HAND_1"/>
    <property type="match status" value="3"/>
</dbReference>
<dbReference type="FunFam" id="1.10.238.10:FF:000001">
    <property type="entry name" value="Calmodulin 1"/>
    <property type="match status" value="1"/>
</dbReference>
<sequence>MSNDLREAFNFNDRSGSGRLSYKELENVLRCLGKIFTLAELSELTVQIGKTEQDTFTFEDFSIVCDQIKRDISNSKDTVKTAFKVFDKDNDGFISSSELRQVLTTLGEKLTPEEANELIREADLDGNGRIDYNEFVTRMADLVA</sequence>
<evidence type="ECO:0000256" key="2">
    <source>
        <dbReference type="ARBA" id="ARBA00022837"/>
    </source>
</evidence>
<keyword evidence="2" id="KW-0106">Calcium</keyword>
<dbReference type="EMBL" id="GHBP01010376">
    <property type="protein sequence ID" value="NDJ94673.1"/>
    <property type="molecule type" value="Transcribed_RNA"/>
</dbReference>
<dbReference type="InterPro" id="IPR050230">
    <property type="entry name" value="CALM/Myosin/TropC-like"/>
</dbReference>
<dbReference type="InterPro" id="IPR002048">
    <property type="entry name" value="EF_hand_dom"/>
</dbReference>
<dbReference type="PANTHER" id="PTHR23048">
    <property type="entry name" value="MYOSIN LIGHT CHAIN 1, 3"/>
    <property type="match status" value="1"/>
</dbReference>
<proteinExistence type="predicted"/>
<dbReference type="Gene3D" id="1.10.238.10">
    <property type="entry name" value="EF-hand"/>
    <property type="match status" value="2"/>
</dbReference>
<dbReference type="Pfam" id="PF13499">
    <property type="entry name" value="EF-hand_7"/>
    <property type="match status" value="2"/>
</dbReference>
<name>A0A6G3ML26_HENSL</name>
<dbReference type="AlphaFoldDB" id="A0A6G3ML26"/>
<organism evidence="4">
    <name type="scientific">Henneguya salminicola</name>
    <name type="common">Myxosporean</name>
    <dbReference type="NCBI Taxonomy" id="69463"/>
    <lineage>
        <taxon>Eukaryota</taxon>
        <taxon>Metazoa</taxon>
        <taxon>Cnidaria</taxon>
        <taxon>Myxozoa</taxon>
        <taxon>Myxosporea</taxon>
        <taxon>Bivalvulida</taxon>
        <taxon>Platysporina</taxon>
        <taxon>Myxobolidae</taxon>
        <taxon>Henneguya</taxon>
    </lineage>
</organism>
<keyword evidence="1" id="KW-0677">Repeat</keyword>
<dbReference type="CDD" id="cd00051">
    <property type="entry name" value="EFh"/>
    <property type="match status" value="1"/>
</dbReference>
<feature type="domain" description="EF-hand" evidence="3">
    <location>
        <begin position="74"/>
        <end position="109"/>
    </location>
</feature>
<dbReference type="GO" id="GO:0016460">
    <property type="term" value="C:myosin II complex"/>
    <property type="evidence" value="ECO:0007669"/>
    <property type="project" value="TreeGrafter"/>
</dbReference>
<evidence type="ECO:0000259" key="3">
    <source>
        <dbReference type="PROSITE" id="PS50222"/>
    </source>
</evidence>
<reference evidence="4" key="1">
    <citation type="submission" date="2018-11" db="EMBL/GenBank/DDBJ databases">
        <title>Henneguya salminicola genome and transcriptome.</title>
        <authorList>
            <person name="Yahalomi D."/>
            <person name="Atkinson S.D."/>
            <person name="Neuhof M."/>
            <person name="Chang E.S."/>
            <person name="Philippe H."/>
            <person name="Cartwright P."/>
            <person name="Bartholomew J.L."/>
            <person name="Huchon D."/>
        </authorList>
    </citation>
    <scope>NUCLEOTIDE SEQUENCE</scope>
    <source>
        <strain evidence="4">Hz1</strain>
        <tissue evidence="4">Whole</tissue>
    </source>
</reference>
<accession>A0A6G3ML26</accession>
<dbReference type="InterPro" id="IPR011992">
    <property type="entry name" value="EF-hand-dom_pair"/>
</dbReference>